<protein>
    <recommendedName>
        <fullName evidence="6">C2 domain-containing protein</fullName>
    </recommendedName>
</protein>
<reference evidence="7" key="2">
    <citation type="submission" date="2025-09" db="UniProtKB">
        <authorList>
            <consortium name="Ensembl"/>
        </authorList>
    </citation>
    <scope>IDENTIFICATION</scope>
</reference>
<organism evidence="7 8">
    <name type="scientific">Periophthalmus magnuspinnatus</name>
    <dbReference type="NCBI Taxonomy" id="409849"/>
    <lineage>
        <taxon>Eukaryota</taxon>
        <taxon>Metazoa</taxon>
        <taxon>Chordata</taxon>
        <taxon>Craniata</taxon>
        <taxon>Vertebrata</taxon>
        <taxon>Euteleostomi</taxon>
        <taxon>Actinopterygii</taxon>
        <taxon>Neopterygii</taxon>
        <taxon>Teleostei</taxon>
        <taxon>Neoteleostei</taxon>
        <taxon>Acanthomorphata</taxon>
        <taxon>Gobiaria</taxon>
        <taxon>Gobiiformes</taxon>
        <taxon>Gobioidei</taxon>
        <taxon>Gobiidae</taxon>
        <taxon>Oxudercinae</taxon>
        <taxon>Periophthalmus</taxon>
    </lineage>
</organism>
<dbReference type="Ensembl" id="ENSPMGT00000025492.1">
    <property type="protein sequence ID" value="ENSPMGP00000023929.1"/>
    <property type="gene ID" value="ENSPMGG00000019358.1"/>
</dbReference>
<dbReference type="PANTHER" id="PTHR12546">
    <property type="entry name" value="FER-1-LIKE"/>
    <property type="match status" value="1"/>
</dbReference>
<dbReference type="PROSITE" id="PS50004">
    <property type="entry name" value="C2"/>
    <property type="match status" value="1"/>
</dbReference>
<feature type="domain" description="C2" evidence="6">
    <location>
        <begin position="67"/>
        <end position="216"/>
    </location>
</feature>
<evidence type="ECO:0000256" key="1">
    <source>
        <dbReference type="ARBA" id="ARBA00004167"/>
    </source>
</evidence>
<dbReference type="InterPro" id="IPR035892">
    <property type="entry name" value="C2_domain_sf"/>
</dbReference>
<evidence type="ECO:0000256" key="3">
    <source>
        <dbReference type="ARBA" id="ARBA00022737"/>
    </source>
</evidence>
<dbReference type="Pfam" id="PF00168">
    <property type="entry name" value="C2"/>
    <property type="match status" value="1"/>
</dbReference>
<keyword evidence="2" id="KW-0812">Transmembrane</keyword>
<dbReference type="AlphaFoldDB" id="A0A3B4B5U2"/>
<dbReference type="GO" id="GO:0016020">
    <property type="term" value="C:membrane"/>
    <property type="evidence" value="ECO:0007669"/>
    <property type="project" value="UniProtKB-SubCell"/>
</dbReference>
<dbReference type="Proteomes" id="UP000261520">
    <property type="component" value="Unplaced"/>
</dbReference>
<keyword evidence="8" id="KW-1185">Reference proteome</keyword>
<keyword evidence="3" id="KW-0677">Repeat</keyword>
<dbReference type="STRING" id="409849.ENSPMGP00000023929"/>
<dbReference type="PANTHER" id="PTHR12546:SF37">
    <property type="entry name" value="FER-1-LIKE 6 (C. ELEGANS)"/>
    <property type="match status" value="1"/>
</dbReference>
<dbReference type="InterPro" id="IPR037721">
    <property type="entry name" value="Ferlin"/>
</dbReference>
<name>A0A3B4B5U2_9GOBI</name>
<evidence type="ECO:0000259" key="6">
    <source>
        <dbReference type="PROSITE" id="PS50004"/>
    </source>
</evidence>
<dbReference type="CDD" id="cd08374">
    <property type="entry name" value="C2F_Ferlin"/>
    <property type="match status" value="1"/>
</dbReference>
<evidence type="ECO:0000256" key="5">
    <source>
        <dbReference type="ARBA" id="ARBA00023136"/>
    </source>
</evidence>
<comment type="subcellular location">
    <subcellularLocation>
        <location evidence="1">Membrane</location>
        <topology evidence="1">Single-pass membrane protein</topology>
    </subcellularLocation>
</comment>
<proteinExistence type="predicted"/>
<dbReference type="InterPro" id="IPR000008">
    <property type="entry name" value="C2_dom"/>
</dbReference>
<keyword evidence="5" id="KW-0472">Membrane</keyword>
<evidence type="ECO:0000256" key="2">
    <source>
        <dbReference type="ARBA" id="ARBA00022692"/>
    </source>
</evidence>
<reference evidence="7" key="1">
    <citation type="submission" date="2025-08" db="UniProtKB">
        <authorList>
            <consortium name="Ensembl"/>
        </authorList>
    </citation>
    <scope>IDENTIFICATION</scope>
</reference>
<dbReference type="GO" id="GO:0007009">
    <property type="term" value="P:plasma membrane organization"/>
    <property type="evidence" value="ECO:0007669"/>
    <property type="project" value="TreeGrafter"/>
</dbReference>
<sequence length="216" mass="25321">MKSCFYCTEEPKESYEDLSLKVLHQWSDIMGYSLVPEHIESRTLYNKSRPGMDQGQLKMWVDMFPMDMPRPGPSVDISPRKPKPYELRVIIWNTEDVVLEDTNIITGQSSSDIYIKSWLKGLENDRQETDVHYNSLTGEGNFNWRFVFPFNYLPAEKMMVVQQKEHIFSLDKAEKKFPTVLVLQVWDFDTLSSDDFIGEMFSFGFVWPVSLYLVTL</sequence>
<evidence type="ECO:0000256" key="4">
    <source>
        <dbReference type="ARBA" id="ARBA00022989"/>
    </source>
</evidence>
<dbReference type="InterPro" id="IPR037725">
    <property type="entry name" value="C2F_Ferlin"/>
</dbReference>
<evidence type="ECO:0000313" key="7">
    <source>
        <dbReference type="Ensembl" id="ENSPMGP00000023929.1"/>
    </source>
</evidence>
<keyword evidence="4" id="KW-1133">Transmembrane helix</keyword>
<evidence type="ECO:0000313" key="8">
    <source>
        <dbReference type="Proteomes" id="UP000261520"/>
    </source>
</evidence>
<accession>A0A3B4B5U2</accession>
<dbReference type="SUPFAM" id="SSF49562">
    <property type="entry name" value="C2 domain (Calcium/lipid-binding domain, CaLB)"/>
    <property type="match status" value="1"/>
</dbReference>
<dbReference type="Gene3D" id="2.60.40.150">
    <property type="entry name" value="C2 domain"/>
    <property type="match status" value="1"/>
</dbReference>